<name>A0A817FEG4_LEPSM</name>
<reference evidence="2" key="1">
    <citation type="submission" date="2021-02" db="EMBL/GenBank/DDBJ databases">
        <authorList>
            <person name="Bekaert M."/>
        </authorList>
    </citation>
    <scope>NUCLEOTIDE SEQUENCE</scope>
    <source>
        <strain evidence="2">IoA-00</strain>
    </source>
</reference>
<feature type="domain" description="Reverse transcriptase" evidence="1">
    <location>
        <begin position="49"/>
        <end position="297"/>
    </location>
</feature>
<dbReference type="Proteomes" id="UP000675881">
    <property type="component" value="Unassembled WGS sequence"/>
</dbReference>
<protein>
    <submittedName>
        <fullName evidence="2">(salmon louse) hypothetical protein</fullName>
    </submittedName>
</protein>
<dbReference type="PANTHER" id="PTHR19446">
    <property type="entry name" value="REVERSE TRANSCRIPTASES"/>
    <property type="match status" value="1"/>
</dbReference>
<dbReference type="EMBL" id="CAJNVT010000127">
    <property type="protein sequence ID" value="CAF2746144.1"/>
    <property type="molecule type" value="Genomic_DNA"/>
</dbReference>
<dbReference type="PROSITE" id="PS50878">
    <property type="entry name" value="RT_POL"/>
    <property type="match status" value="1"/>
</dbReference>
<dbReference type="SUPFAM" id="SSF56672">
    <property type="entry name" value="DNA/RNA polymerases"/>
    <property type="match status" value="1"/>
</dbReference>
<keyword evidence="3" id="KW-1185">Reference proteome</keyword>
<dbReference type="GO" id="GO:0071897">
    <property type="term" value="P:DNA biosynthetic process"/>
    <property type="evidence" value="ECO:0007669"/>
    <property type="project" value="UniProtKB-ARBA"/>
</dbReference>
<evidence type="ECO:0000259" key="1">
    <source>
        <dbReference type="PROSITE" id="PS50878"/>
    </source>
</evidence>
<gene>
    <name evidence="2" type="ORF">LSAA_293</name>
</gene>
<dbReference type="Pfam" id="PF00078">
    <property type="entry name" value="RVT_1"/>
    <property type="match status" value="1"/>
</dbReference>
<comment type="caution">
    <text evidence="2">The sequence shown here is derived from an EMBL/GenBank/DDBJ whole genome shotgun (WGS) entry which is preliminary data.</text>
</comment>
<evidence type="ECO:0000313" key="3">
    <source>
        <dbReference type="Proteomes" id="UP000675881"/>
    </source>
</evidence>
<dbReference type="InterPro" id="IPR043502">
    <property type="entry name" value="DNA/RNA_pol_sf"/>
</dbReference>
<dbReference type="InterPro" id="IPR000477">
    <property type="entry name" value="RT_dom"/>
</dbReference>
<dbReference type="AlphaFoldDB" id="A0A817FEG4"/>
<proteinExistence type="predicted"/>
<sequence length="318" mass="35301">MSRSGWQRITVKEISAALEGKPSPAGPDGVLLEELRTVCRNKMRDVLCVLTETDWLPVDFVKGRTTLIPKKEDARNASDFCPITVTNHLLRCFHKAIAKWLGEFSPTEDYQLANKEWDGCGRGILLLDSIIRERQMNKLDLGVAWLDFAKTFDSVSHQSIAYVLRKRLVPEGIVSYIQKGDPLSGYLFNMVLEEVIKECSNHLGGVSALGSTFSVLAYADDTVLLADSLSQLELAVGLFGATASKMGLCLNLNKSSYKYSQYDSHARVWSYSDLIVRGNPISPLSKTVRCKYLGLPFGEQGVLSTSLSDDLRIRLRTG</sequence>
<organism evidence="2 3">
    <name type="scientific">Lepeophtheirus salmonis</name>
    <name type="common">Salmon louse</name>
    <name type="synonym">Caligus salmonis</name>
    <dbReference type="NCBI Taxonomy" id="72036"/>
    <lineage>
        <taxon>Eukaryota</taxon>
        <taxon>Metazoa</taxon>
        <taxon>Ecdysozoa</taxon>
        <taxon>Arthropoda</taxon>
        <taxon>Crustacea</taxon>
        <taxon>Multicrustacea</taxon>
        <taxon>Hexanauplia</taxon>
        <taxon>Copepoda</taxon>
        <taxon>Siphonostomatoida</taxon>
        <taxon>Caligidae</taxon>
        <taxon>Lepeophtheirus</taxon>
    </lineage>
</organism>
<evidence type="ECO:0000313" key="2">
    <source>
        <dbReference type="EMBL" id="CAF2746144.1"/>
    </source>
</evidence>
<accession>A0A817FEG4</accession>
<dbReference type="CDD" id="cd01650">
    <property type="entry name" value="RT_nLTR_like"/>
    <property type="match status" value="1"/>
</dbReference>